<keyword evidence="2" id="KW-1185">Reference proteome</keyword>
<dbReference type="OrthoDB" id="1159107at2759"/>
<reference evidence="1 2" key="1">
    <citation type="journal article" date="2014" name="Nat. Commun.">
        <title>Klebsormidium flaccidum genome reveals primary factors for plant terrestrial adaptation.</title>
        <authorList>
            <person name="Hori K."/>
            <person name="Maruyama F."/>
            <person name="Fujisawa T."/>
            <person name="Togashi T."/>
            <person name="Yamamoto N."/>
            <person name="Seo M."/>
            <person name="Sato S."/>
            <person name="Yamada T."/>
            <person name="Mori H."/>
            <person name="Tajima N."/>
            <person name="Moriyama T."/>
            <person name="Ikeuchi M."/>
            <person name="Watanabe M."/>
            <person name="Wada H."/>
            <person name="Kobayashi K."/>
            <person name="Saito M."/>
            <person name="Masuda T."/>
            <person name="Sasaki-Sekimoto Y."/>
            <person name="Mashiguchi K."/>
            <person name="Awai K."/>
            <person name="Shimojima M."/>
            <person name="Masuda S."/>
            <person name="Iwai M."/>
            <person name="Nobusawa T."/>
            <person name="Narise T."/>
            <person name="Kondo S."/>
            <person name="Saito H."/>
            <person name="Sato R."/>
            <person name="Murakawa M."/>
            <person name="Ihara Y."/>
            <person name="Oshima-Yamada Y."/>
            <person name="Ohtaka K."/>
            <person name="Satoh M."/>
            <person name="Sonobe K."/>
            <person name="Ishii M."/>
            <person name="Ohtani R."/>
            <person name="Kanamori-Sato M."/>
            <person name="Honoki R."/>
            <person name="Miyazaki D."/>
            <person name="Mochizuki H."/>
            <person name="Umetsu J."/>
            <person name="Higashi K."/>
            <person name="Shibata D."/>
            <person name="Kamiya Y."/>
            <person name="Sato N."/>
            <person name="Nakamura Y."/>
            <person name="Tabata S."/>
            <person name="Ida S."/>
            <person name="Kurokawa K."/>
            <person name="Ohta H."/>
        </authorList>
    </citation>
    <scope>NUCLEOTIDE SEQUENCE [LARGE SCALE GENOMIC DNA]</scope>
    <source>
        <strain evidence="1 2">NIES-2285</strain>
    </source>
</reference>
<proteinExistence type="predicted"/>
<dbReference type="EMBL" id="DF237159">
    <property type="protein sequence ID" value="GAQ84883.1"/>
    <property type="molecule type" value="Genomic_DNA"/>
</dbReference>
<dbReference type="AlphaFoldDB" id="A0A1Y1I334"/>
<sequence>MAAKAAANDGAKNVVPSISAVAPTDWTTASENPKLEGCGAKGTDCEECCTGSYGFSQMPWRIYCKKGCNLEGDWKDCQSSCKDMCFKDPTIRDYKWSSWVDRSPGDPVKSKACTEACLKGCLWRMFFQKEDN</sequence>
<evidence type="ECO:0000313" key="2">
    <source>
        <dbReference type="Proteomes" id="UP000054558"/>
    </source>
</evidence>
<evidence type="ECO:0000313" key="1">
    <source>
        <dbReference type="EMBL" id="GAQ84883.1"/>
    </source>
</evidence>
<dbReference type="PANTHER" id="PTHR36053">
    <property type="entry name" value="OSJNBB0017I01.18 PROTEIN"/>
    <property type="match status" value="1"/>
</dbReference>
<accession>A0A1Y1I334</accession>
<dbReference type="Proteomes" id="UP000054558">
    <property type="component" value="Unassembled WGS sequence"/>
</dbReference>
<protein>
    <submittedName>
        <fullName evidence="1">Uncharacterized protein</fullName>
    </submittedName>
</protein>
<organism evidence="1 2">
    <name type="scientific">Klebsormidium nitens</name>
    <name type="common">Green alga</name>
    <name type="synonym">Ulothrix nitens</name>
    <dbReference type="NCBI Taxonomy" id="105231"/>
    <lineage>
        <taxon>Eukaryota</taxon>
        <taxon>Viridiplantae</taxon>
        <taxon>Streptophyta</taxon>
        <taxon>Klebsormidiophyceae</taxon>
        <taxon>Klebsormidiales</taxon>
        <taxon>Klebsormidiaceae</taxon>
        <taxon>Klebsormidium</taxon>
    </lineage>
</organism>
<name>A0A1Y1I334_KLENI</name>
<dbReference type="OMA" id="GETWDEC"/>
<gene>
    <name evidence="1" type="ORF">KFL_002100130</name>
</gene>
<dbReference type="PANTHER" id="PTHR36053:SF1">
    <property type="entry name" value="OS04G0680300 PROTEIN"/>
    <property type="match status" value="1"/>
</dbReference>